<feature type="region of interest" description="Disordered" evidence="8">
    <location>
        <begin position="1221"/>
        <end position="1246"/>
    </location>
</feature>
<feature type="compositionally biased region" description="Basic and acidic residues" evidence="8">
    <location>
        <begin position="1282"/>
        <end position="1301"/>
    </location>
</feature>
<evidence type="ECO:0000256" key="3">
    <source>
        <dbReference type="ARBA" id="ARBA00022491"/>
    </source>
</evidence>
<feature type="region of interest" description="Disordered" evidence="8">
    <location>
        <begin position="1282"/>
        <end position="1306"/>
    </location>
</feature>
<dbReference type="GO" id="GO:0016592">
    <property type="term" value="C:mediator complex"/>
    <property type="evidence" value="ECO:0007669"/>
    <property type="project" value="InterPro"/>
</dbReference>
<evidence type="ECO:0000313" key="11">
    <source>
        <dbReference type="Proteomes" id="UP000694412"/>
    </source>
</evidence>
<feature type="compositionally biased region" description="Low complexity" evidence="8">
    <location>
        <begin position="1221"/>
        <end position="1242"/>
    </location>
</feature>
<feature type="region of interest" description="Disordered" evidence="8">
    <location>
        <begin position="1568"/>
        <end position="1635"/>
    </location>
</feature>
<evidence type="ECO:0000259" key="9">
    <source>
        <dbReference type="SMART" id="SM01281"/>
    </source>
</evidence>
<dbReference type="Pfam" id="PF12145">
    <property type="entry name" value="Med12-LCEWAV"/>
    <property type="match status" value="1"/>
</dbReference>
<name>A0A8C2TMQ8_COTJA</name>
<dbReference type="Proteomes" id="UP000694412">
    <property type="component" value="Chromosome 4"/>
</dbReference>
<comment type="subcellular location">
    <subcellularLocation>
        <location evidence="1">Nucleus</location>
    </subcellularLocation>
</comment>
<evidence type="ECO:0000256" key="7">
    <source>
        <dbReference type="ARBA" id="ARBA00023242"/>
    </source>
</evidence>
<evidence type="ECO:0000256" key="4">
    <source>
        <dbReference type="ARBA" id="ARBA00023015"/>
    </source>
</evidence>
<reference evidence="10" key="1">
    <citation type="submission" date="2015-11" db="EMBL/GenBank/DDBJ databases">
        <authorList>
            <consortium name="International Coturnix japonica Genome Analysis Consortium"/>
            <person name="Warren W."/>
            <person name="Burt D.W."/>
            <person name="Antin P.B."/>
            <person name="Lanford R."/>
            <person name="Gros J."/>
            <person name="Wilson R.K."/>
        </authorList>
    </citation>
    <scope>NUCLEOTIDE SEQUENCE [LARGE SCALE GENOMIC DNA]</scope>
</reference>
<evidence type="ECO:0000256" key="6">
    <source>
        <dbReference type="ARBA" id="ARBA00023163"/>
    </source>
</evidence>
<dbReference type="InterPro" id="IPR051647">
    <property type="entry name" value="Mediator_comp_sub12"/>
</dbReference>
<keyword evidence="5" id="KW-0010">Activator</keyword>
<evidence type="ECO:0000313" key="10">
    <source>
        <dbReference type="Ensembl" id="ENSCJPP00005015928.1"/>
    </source>
</evidence>
<feature type="domain" description="Mediator complex subunit Med12" evidence="9">
    <location>
        <begin position="101"/>
        <end position="161"/>
    </location>
</feature>
<dbReference type="SMART" id="SM01281">
    <property type="entry name" value="Med12"/>
    <property type="match status" value="1"/>
</dbReference>
<accession>A0A8C2TMQ8</accession>
<feature type="compositionally biased region" description="Basic residues" evidence="8">
    <location>
        <begin position="1617"/>
        <end position="1626"/>
    </location>
</feature>
<evidence type="ECO:0000256" key="8">
    <source>
        <dbReference type="SAM" id="MobiDB-lite"/>
    </source>
</evidence>
<protein>
    <submittedName>
        <fullName evidence="10">Mediator complex subunit 12</fullName>
    </submittedName>
</protein>
<dbReference type="GO" id="GO:0045944">
    <property type="term" value="P:positive regulation of transcription by RNA polymerase II"/>
    <property type="evidence" value="ECO:0007669"/>
    <property type="project" value="TreeGrafter"/>
</dbReference>
<keyword evidence="4" id="KW-0805">Transcription regulation</keyword>
<reference evidence="10" key="3">
    <citation type="submission" date="2025-09" db="UniProtKB">
        <authorList>
            <consortium name="Ensembl"/>
        </authorList>
    </citation>
    <scope>IDENTIFICATION</scope>
</reference>
<keyword evidence="11" id="KW-1185">Reference proteome</keyword>
<dbReference type="Pfam" id="PF09497">
    <property type="entry name" value="Med12"/>
    <property type="match status" value="1"/>
</dbReference>
<gene>
    <name evidence="10" type="primary">MED12</name>
</gene>
<sequence>MAAFGVLSYEHRPLKRPRLGPPDVYPQDPKQKEDELTALNVKQGFNNQPAVSGDEHGSAKNVNFNPAKISSNFSSIIAEKLRCNTLPDTGRRKPQVNQKDNFWLVTARSQSAINNWFTDLAGTKPLTHLAKKVPIFSKKEEVFGYLAKYTVPVMRAAWLIKMTCAYYAAITETKVKKRHVIDPFIEWTQIITKYLSEQLQKIAEFYRQLPGQSCGSPAGPMPQEVEQALKQWDYNEKLAMFMFQDGMLDRHEFLTWVLECFEKIRSGEDEFLKMLLPLLLRVRAKLREIEQQIKERGQAVEVRWSFDKCQETTAGFTIGRVLHTLEVLDSHSFERSDFSNSLDSLYNRIFGLGPTKDSHEISPDDDAVVALLCEWAVSYKRSGRHRAMVVAKLLEKRQAEIEAERCGDSEVVDEKGSISSGSLSAASAPVFQDVLMQFLDTQAPMLTDPGKENEKVEFFNLVLLFCELIRHDVFSHNIYMCTLISRGDLAMDSHGPRPPSPFDDPAEEHDRKETEGNSGIKLEMFSPPMHCESKASPSPEKPDLEKEAKPLLKDKSAEGMLASLYDQPRHIQYATHFPIPQEESCSHECNQRLVVLFGVGKQRDDARHTIKKITKDILKVLNRKSTAETGGEEGQKRKKSKPEAFPTAEDIFAKFQHLSHFDQHQVTSQVSRNVLEQITSFALGMSYHLPLVQHVQFIFDLMEYSLNISGLIDFAIQLLNELSVVEAELLLKSSDLVGSYTTSLCLCIVAVLRHYHSCLILNQDQMAQVFEGLCGVVKHGMNRSDGSSAERCILAYLYDLYTSCSHLKSKFGELFSDFCSKVKNTIYCNVEPSDSNMLWEPEFMIDTIENPSAHNFTYTNLGKSLNENPANRYSFVCNALMHVCVGHHDPDRVNDIAILCAELTGYCKSLSAEWLGVLKALCCSSNNGTCGFNDLLCNVDVSDLSFHDSLATFVAILIARQCLLLEDLIRCAAIPSLLNAACSEQDSEPGARLTCRILLHLFKTPQLNPCQQDGNKPTVGIRSSCDRHLLAASQNRIVDGAVFAVLKAVFVLGDAELKGSGFSHPGGVDDLMDDELGTRKAGGRVVTVETASLDIYAKYVLRSICQQEWVGERCLKSLCEDSNDLQDPVLSSTQAQRLMQLICYPHRLLDNEEGENPQRQRIKRILQNLDQWTMRQSSLELQLMIKQTANNVSFCTEMNSLLENIAKATIEVFQQSAETSSASSAGNGVNSISSSVSATPASNKSKPILSSLERSGVWLVAPLIAKLPTSVQGHVLKAAGEELEKGQHLGSSSRKERDRQKQKSMSLLSQQPFLSLVLTCLKGQDEQREGLLTSLQNQVNQIVTNWREDQYQDDCKAKQLMHEALKLRLNLVGGMFDTVQRSTQQTTEWAVLLLDIISSGTVDMQSNNELFTTVLDMLSVLINGTLAADMSSISQGSMEENKRAYMNLVKKLRKELGDRQSDSLEKVRQLLPLPKQTRDVITCEPQGSLIDTKGNKIAGFDSIFKKEGLQVSTKQKISPWDLFEGLKHSAPLSWGWFGTVRVDRRVSRFEEQQRLLLYHTHLKPKPRSYYLEPLPLPPEEEEPPTPVALEPEKKAVEPSKADKTSSNPATSTEERKKKQSKTKKRNQSASKTEVMDCPTHMDFLCPAQQQHMTIQSVPVPLPGGPRLDTSYRPVRMPLGKLVQSRPPYSGVLPSGMGSMMGIDPSYKPAVYRQQPPVSQGQILRQQLQAKLVCQNCALGSPHSTASLSCLLRVSSLARTLKSCHPLCPGEGSLVSVYLGNSVFATGFVGSVSVSEVHWGHLQLLGSERSISWCWSDRMIVAYLPKLR</sequence>
<dbReference type="GO" id="GO:0003713">
    <property type="term" value="F:transcription coactivator activity"/>
    <property type="evidence" value="ECO:0007669"/>
    <property type="project" value="TreeGrafter"/>
</dbReference>
<evidence type="ECO:0000256" key="2">
    <source>
        <dbReference type="ARBA" id="ARBA00010289"/>
    </source>
</evidence>
<dbReference type="InterPro" id="IPR021990">
    <property type="entry name" value="Mediator_Med12_LCEWAV"/>
</dbReference>
<dbReference type="Pfam" id="PF12144">
    <property type="entry name" value="Med12-PQL"/>
    <property type="match status" value="1"/>
</dbReference>
<evidence type="ECO:0000256" key="5">
    <source>
        <dbReference type="ARBA" id="ARBA00023159"/>
    </source>
</evidence>
<dbReference type="PANTHER" id="PTHR46007">
    <property type="entry name" value="MEDIATOR OF RNA POLYMERASE II TRANSCRIPTION SUBUNIT 12"/>
    <property type="match status" value="1"/>
</dbReference>
<reference evidence="10" key="2">
    <citation type="submission" date="2025-08" db="UniProtKB">
        <authorList>
            <consortium name="Ensembl"/>
        </authorList>
    </citation>
    <scope>IDENTIFICATION</scope>
</reference>
<feature type="compositionally biased region" description="Basic and acidic residues" evidence="8">
    <location>
        <begin position="1590"/>
        <end position="1603"/>
    </location>
</feature>
<keyword evidence="7" id="KW-0539">Nucleus</keyword>
<proteinExistence type="inferred from homology"/>
<dbReference type="InterPro" id="IPR019035">
    <property type="entry name" value="Mediator_Med12"/>
</dbReference>
<dbReference type="Ensembl" id="ENSCJPT00005022484.1">
    <property type="protein sequence ID" value="ENSCJPP00005015928.1"/>
    <property type="gene ID" value="ENSCJPG00005012353.1"/>
</dbReference>
<evidence type="ECO:0000256" key="1">
    <source>
        <dbReference type="ARBA" id="ARBA00004123"/>
    </source>
</evidence>
<dbReference type="GeneTree" id="ENSGT00440000037505"/>
<dbReference type="GO" id="GO:0008013">
    <property type="term" value="F:beta-catenin binding"/>
    <property type="evidence" value="ECO:0007669"/>
    <property type="project" value="InterPro"/>
</dbReference>
<dbReference type="PANTHER" id="PTHR46007:SF2">
    <property type="entry name" value="MEDIATOR OF RNA POLYMERASE II TRANSCRIPTION SUBUNIT 12"/>
    <property type="match status" value="1"/>
</dbReference>
<dbReference type="InterPro" id="IPR021989">
    <property type="entry name" value="Mediator_Med12_catenin-bd"/>
</dbReference>
<feature type="region of interest" description="Disordered" evidence="8">
    <location>
        <begin position="492"/>
        <end position="547"/>
    </location>
</feature>
<organism evidence="10 11">
    <name type="scientific">Coturnix japonica</name>
    <name type="common">Japanese quail</name>
    <name type="synonym">Coturnix coturnix japonica</name>
    <dbReference type="NCBI Taxonomy" id="93934"/>
    <lineage>
        <taxon>Eukaryota</taxon>
        <taxon>Metazoa</taxon>
        <taxon>Chordata</taxon>
        <taxon>Craniata</taxon>
        <taxon>Vertebrata</taxon>
        <taxon>Euteleostomi</taxon>
        <taxon>Archelosauria</taxon>
        <taxon>Archosauria</taxon>
        <taxon>Dinosauria</taxon>
        <taxon>Saurischia</taxon>
        <taxon>Theropoda</taxon>
        <taxon>Coelurosauria</taxon>
        <taxon>Aves</taxon>
        <taxon>Neognathae</taxon>
        <taxon>Galloanserae</taxon>
        <taxon>Galliformes</taxon>
        <taxon>Phasianidae</taxon>
        <taxon>Perdicinae</taxon>
        <taxon>Coturnix</taxon>
    </lineage>
</organism>
<feature type="region of interest" description="Disordered" evidence="8">
    <location>
        <begin position="11"/>
        <end position="34"/>
    </location>
</feature>
<comment type="similarity">
    <text evidence="2">Belongs to the Mediator complex subunit 12 family.</text>
</comment>
<keyword evidence="6" id="KW-0804">Transcription</keyword>
<keyword evidence="3" id="KW-0678">Repressor</keyword>